<keyword evidence="1" id="KW-0175">Coiled coil</keyword>
<dbReference type="InterPro" id="IPR003191">
    <property type="entry name" value="Guanylate-bd/ATL_C"/>
</dbReference>
<dbReference type="GO" id="GO:0005525">
    <property type="term" value="F:GTP binding"/>
    <property type="evidence" value="ECO:0007669"/>
    <property type="project" value="InterPro"/>
</dbReference>
<organism evidence="3">
    <name type="scientific">Anguilla anguilla</name>
    <name type="common">European freshwater eel</name>
    <name type="synonym">Muraena anguilla</name>
    <dbReference type="NCBI Taxonomy" id="7936"/>
    <lineage>
        <taxon>Eukaryota</taxon>
        <taxon>Metazoa</taxon>
        <taxon>Chordata</taxon>
        <taxon>Craniata</taxon>
        <taxon>Vertebrata</taxon>
        <taxon>Euteleostomi</taxon>
        <taxon>Actinopterygii</taxon>
        <taxon>Neopterygii</taxon>
        <taxon>Teleostei</taxon>
        <taxon>Anguilliformes</taxon>
        <taxon>Anguillidae</taxon>
        <taxon>Anguilla</taxon>
    </lineage>
</organism>
<proteinExistence type="predicted"/>
<name>A0A0E9WI84_ANGAN</name>
<protein>
    <recommendedName>
        <fullName evidence="2">Guanylate-binding protein/Atlastin C-terminal domain-containing protein</fullName>
    </recommendedName>
</protein>
<evidence type="ECO:0000313" key="3">
    <source>
        <dbReference type="EMBL" id="JAH90072.1"/>
    </source>
</evidence>
<reference evidence="3" key="1">
    <citation type="submission" date="2014-11" db="EMBL/GenBank/DDBJ databases">
        <authorList>
            <person name="Amaro Gonzalez C."/>
        </authorList>
    </citation>
    <scope>NUCLEOTIDE SEQUENCE</scope>
</reference>
<dbReference type="Gene3D" id="1.20.1000.10">
    <property type="entry name" value="Guanylate-binding protein, C-terminal domain"/>
    <property type="match status" value="1"/>
</dbReference>
<reference evidence="3" key="2">
    <citation type="journal article" date="2015" name="Fish Shellfish Immunol.">
        <title>Early steps in the European eel (Anguilla anguilla)-Vibrio vulnificus interaction in the gills: Role of the RtxA13 toxin.</title>
        <authorList>
            <person name="Callol A."/>
            <person name="Pajuelo D."/>
            <person name="Ebbesson L."/>
            <person name="Teles M."/>
            <person name="MacKenzie S."/>
            <person name="Amaro C."/>
        </authorList>
    </citation>
    <scope>NUCLEOTIDE SEQUENCE</scope>
</reference>
<evidence type="ECO:0000256" key="1">
    <source>
        <dbReference type="SAM" id="Coils"/>
    </source>
</evidence>
<dbReference type="EMBL" id="GBXM01018505">
    <property type="protein sequence ID" value="JAH90072.1"/>
    <property type="molecule type" value="Transcribed_RNA"/>
</dbReference>
<dbReference type="AlphaFoldDB" id="A0A0E9WI84"/>
<evidence type="ECO:0000259" key="2">
    <source>
        <dbReference type="Pfam" id="PF02841"/>
    </source>
</evidence>
<sequence>MSRKHCAALLLQLEQVMDMDPEEAYMKPGGYQRFKDHLNNLVKLYRNKPSKGVKAEEALEDYLREKNGMGKIILTVDKNMSEQQRRLEEQRAQLEEEEQRAAAAREKQEALERRVNDIERARQENERQLMNKMVMLQAVLQAENETAMDQKLREQRDQWEEGYNRKAERWDEEIRQMWKEIASQKRTREVGGCFLS</sequence>
<feature type="domain" description="Guanylate-binding protein/Atlastin C-terminal" evidence="2">
    <location>
        <begin position="2"/>
        <end position="177"/>
    </location>
</feature>
<dbReference type="GO" id="GO:0003924">
    <property type="term" value="F:GTPase activity"/>
    <property type="evidence" value="ECO:0007669"/>
    <property type="project" value="InterPro"/>
</dbReference>
<accession>A0A0E9WI84</accession>
<dbReference type="SUPFAM" id="SSF48340">
    <property type="entry name" value="Interferon-induced guanylate-binding protein 1 (GBP1), C-terminal domain"/>
    <property type="match status" value="1"/>
</dbReference>
<dbReference type="Pfam" id="PF02841">
    <property type="entry name" value="GBP_C"/>
    <property type="match status" value="1"/>
</dbReference>
<dbReference type="PANTHER" id="PTHR10751">
    <property type="entry name" value="GUANYLATE BINDING PROTEIN"/>
    <property type="match status" value="1"/>
</dbReference>
<feature type="coiled-coil region" evidence="1">
    <location>
        <begin position="73"/>
        <end position="128"/>
    </location>
</feature>
<dbReference type="InterPro" id="IPR036543">
    <property type="entry name" value="Guanylate-bd_C_sf"/>
</dbReference>